<comment type="caution">
    <text evidence="2">The sequence shown here is derived from an EMBL/GenBank/DDBJ whole genome shotgun (WGS) entry which is preliminary data.</text>
</comment>
<feature type="region of interest" description="Disordered" evidence="1">
    <location>
        <begin position="1"/>
        <end position="36"/>
    </location>
</feature>
<feature type="compositionally biased region" description="Basic and acidic residues" evidence="1">
    <location>
        <begin position="154"/>
        <end position="163"/>
    </location>
</feature>
<feature type="region of interest" description="Disordered" evidence="1">
    <location>
        <begin position="105"/>
        <end position="125"/>
    </location>
</feature>
<keyword evidence="3" id="KW-1185">Reference proteome</keyword>
<sequence>MTGSSKSKDPEDFPPLPGKHDDGWASPSPATPTTQEDVLQQILEMQRQQGEIQRQQAEEHRLLCEQLQRQAEINLALEAKVAAKSGTLDSEGVAKTAEQLLERRRKVAQVPEAPVNPFPPRPATLTTRMPQLYDLHGNKAYNALSKKSNSSMNVDKKYDDAKDKKHAAKGGKGQGAKPADDA</sequence>
<name>A0AAE0KVR6_9CHLO</name>
<feature type="compositionally biased region" description="Basic and acidic residues" evidence="1">
    <location>
        <begin position="1"/>
        <end position="11"/>
    </location>
</feature>
<organism evidence="2 3">
    <name type="scientific">Cymbomonas tetramitiformis</name>
    <dbReference type="NCBI Taxonomy" id="36881"/>
    <lineage>
        <taxon>Eukaryota</taxon>
        <taxon>Viridiplantae</taxon>
        <taxon>Chlorophyta</taxon>
        <taxon>Pyramimonadophyceae</taxon>
        <taxon>Pyramimonadales</taxon>
        <taxon>Pyramimonadaceae</taxon>
        <taxon>Cymbomonas</taxon>
    </lineage>
</organism>
<evidence type="ECO:0000313" key="2">
    <source>
        <dbReference type="EMBL" id="KAK3262220.1"/>
    </source>
</evidence>
<dbReference type="Proteomes" id="UP001190700">
    <property type="component" value="Unassembled WGS sequence"/>
</dbReference>
<dbReference type="AlphaFoldDB" id="A0AAE0KVR6"/>
<accession>A0AAE0KVR6</accession>
<reference evidence="2 3" key="1">
    <citation type="journal article" date="2015" name="Genome Biol. Evol.">
        <title>Comparative Genomics of a Bacterivorous Green Alga Reveals Evolutionary Causalities and Consequences of Phago-Mixotrophic Mode of Nutrition.</title>
        <authorList>
            <person name="Burns J.A."/>
            <person name="Paasch A."/>
            <person name="Narechania A."/>
            <person name="Kim E."/>
        </authorList>
    </citation>
    <scope>NUCLEOTIDE SEQUENCE [LARGE SCALE GENOMIC DNA]</scope>
    <source>
        <strain evidence="2 3">PLY_AMNH</strain>
    </source>
</reference>
<feature type="region of interest" description="Disordered" evidence="1">
    <location>
        <begin position="143"/>
        <end position="182"/>
    </location>
</feature>
<gene>
    <name evidence="2" type="ORF">CYMTET_28909</name>
</gene>
<evidence type="ECO:0000256" key="1">
    <source>
        <dbReference type="SAM" id="MobiDB-lite"/>
    </source>
</evidence>
<dbReference type="EMBL" id="LGRX02016373">
    <property type="protein sequence ID" value="KAK3262220.1"/>
    <property type="molecule type" value="Genomic_DNA"/>
</dbReference>
<proteinExistence type="predicted"/>
<evidence type="ECO:0000313" key="3">
    <source>
        <dbReference type="Proteomes" id="UP001190700"/>
    </source>
</evidence>
<protein>
    <submittedName>
        <fullName evidence="2">Uncharacterized protein</fullName>
    </submittedName>
</protein>